<evidence type="ECO:0000313" key="1">
    <source>
        <dbReference type="EMBL" id="SHG67598.1"/>
    </source>
</evidence>
<dbReference type="PROSITE" id="PS51257">
    <property type="entry name" value="PROKAR_LIPOPROTEIN"/>
    <property type="match status" value="1"/>
</dbReference>
<sequence>MKKLIVLFSLILTYSCSSEETDSGMKIDNDYPIPKEYKITPPTWILGTWVDSGTKKIVFTKSDIICDPAGNPLSAKGETLYYIIQEQDPEITQTQTENSYFLQYKISSSERRTFNFIKISETEIESKGTYKGIFTKK</sequence>
<reference evidence="2" key="1">
    <citation type="submission" date="2016-11" db="EMBL/GenBank/DDBJ databases">
        <authorList>
            <person name="Varghese N."/>
            <person name="Submissions S."/>
        </authorList>
    </citation>
    <scope>NUCLEOTIDE SEQUENCE [LARGE SCALE GENOMIC DNA]</scope>
    <source>
        <strain evidence="2">DSM 17963</strain>
    </source>
</reference>
<keyword evidence="2" id="KW-1185">Reference proteome</keyword>
<dbReference type="Proteomes" id="UP000184071">
    <property type="component" value="Unassembled WGS sequence"/>
</dbReference>
<accession>A0A1M5LRD1</accession>
<gene>
    <name evidence="1" type="ORF">SAMN05443663_103441</name>
</gene>
<dbReference type="AlphaFoldDB" id="A0A1M5LRD1"/>
<protein>
    <submittedName>
        <fullName evidence="1">Uncharacterized protein</fullName>
    </submittedName>
</protein>
<dbReference type="EMBL" id="FQWC01000003">
    <property type="protein sequence ID" value="SHG67598.1"/>
    <property type="molecule type" value="Genomic_DNA"/>
</dbReference>
<name>A0A1M5LRD1_9FLAO</name>
<proteinExistence type="predicted"/>
<evidence type="ECO:0000313" key="2">
    <source>
        <dbReference type="Proteomes" id="UP000184071"/>
    </source>
</evidence>
<organism evidence="1 2">
    <name type="scientific">Flavobacterium defluvii</name>
    <dbReference type="NCBI Taxonomy" id="370979"/>
    <lineage>
        <taxon>Bacteria</taxon>
        <taxon>Pseudomonadati</taxon>
        <taxon>Bacteroidota</taxon>
        <taxon>Flavobacteriia</taxon>
        <taxon>Flavobacteriales</taxon>
        <taxon>Flavobacteriaceae</taxon>
        <taxon>Flavobacterium</taxon>
    </lineage>
</organism>